<dbReference type="AlphaFoldDB" id="A0AAE3U9Q9"/>
<evidence type="ECO:0000256" key="13">
    <source>
        <dbReference type="ARBA" id="ARBA00022840"/>
    </source>
</evidence>
<dbReference type="GO" id="GO:0051539">
    <property type="term" value="F:4 iron, 4 sulfur cluster binding"/>
    <property type="evidence" value="ECO:0007669"/>
    <property type="project" value="UniProtKB-KW"/>
</dbReference>
<evidence type="ECO:0000256" key="3">
    <source>
        <dbReference type="ARBA" id="ARBA00004496"/>
    </source>
</evidence>
<dbReference type="GO" id="GO:0000155">
    <property type="term" value="F:phosphorelay sensor kinase activity"/>
    <property type="evidence" value="ECO:0007669"/>
    <property type="project" value="InterPro"/>
</dbReference>
<dbReference type="InterPro" id="IPR036890">
    <property type="entry name" value="HATPase_C_sf"/>
</dbReference>
<dbReference type="InterPro" id="IPR005467">
    <property type="entry name" value="His_kinase_dom"/>
</dbReference>
<dbReference type="Gene3D" id="1.20.5.1930">
    <property type="match status" value="1"/>
</dbReference>
<keyword evidence="7" id="KW-0963">Cytoplasm</keyword>
<comment type="caution">
    <text evidence="21">The sequence shown here is derived from an EMBL/GenBank/DDBJ whole genome shotgun (WGS) entry which is preliminary data.</text>
</comment>
<dbReference type="Pfam" id="PF00989">
    <property type="entry name" value="PAS"/>
    <property type="match status" value="1"/>
</dbReference>
<dbReference type="Pfam" id="PF07730">
    <property type="entry name" value="HisKA_3"/>
    <property type="match status" value="1"/>
</dbReference>
<name>A0AAE3U9Q9_9BACT</name>
<dbReference type="Gene3D" id="3.30.565.10">
    <property type="entry name" value="Histidine kinase-like ATPase, C-terminal domain"/>
    <property type="match status" value="1"/>
</dbReference>
<evidence type="ECO:0000256" key="18">
    <source>
        <dbReference type="ARBA" id="ARBA00030800"/>
    </source>
</evidence>
<keyword evidence="16" id="KW-0411">Iron-sulfur</keyword>
<dbReference type="InterPro" id="IPR004358">
    <property type="entry name" value="Sig_transdc_His_kin-like_C"/>
</dbReference>
<keyword evidence="12" id="KW-0418">Kinase</keyword>
<evidence type="ECO:0000256" key="7">
    <source>
        <dbReference type="ARBA" id="ARBA00022490"/>
    </source>
</evidence>
<keyword evidence="10" id="KW-0479">Metal-binding</keyword>
<dbReference type="PROSITE" id="PS50109">
    <property type="entry name" value="HIS_KIN"/>
    <property type="match status" value="1"/>
</dbReference>
<dbReference type="SUPFAM" id="SSF55785">
    <property type="entry name" value="PYP-like sensor domain (PAS domain)"/>
    <property type="match status" value="1"/>
</dbReference>
<dbReference type="GO" id="GO:0016020">
    <property type="term" value="C:membrane"/>
    <property type="evidence" value="ECO:0007669"/>
    <property type="project" value="InterPro"/>
</dbReference>
<dbReference type="SMART" id="SM00387">
    <property type="entry name" value="HATPase_c"/>
    <property type="match status" value="1"/>
</dbReference>
<dbReference type="GO" id="GO:0046872">
    <property type="term" value="F:metal ion binding"/>
    <property type="evidence" value="ECO:0007669"/>
    <property type="project" value="UniProtKB-KW"/>
</dbReference>
<dbReference type="EC" id="2.7.13.3" evidence="4"/>
<feature type="domain" description="Histidine kinase" evidence="20">
    <location>
        <begin position="215"/>
        <end position="412"/>
    </location>
</feature>
<organism evidence="21 22">
    <name type="scientific">Xanthocytophaga flava</name>
    <dbReference type="NCBI Taxonomy" id="3048013"/>
    <lineage>
        <taxon>Bacteria</taxon>
        <taxon>Pseudomonadati</taxon>
        <taxon>Bacteroidota</taxon>
        <taxon>Cytophagia</taxon>
        <taxon>Cytophagales</taxon>
        <taxon>Rhodocytophagaceae</taxon>
        <taxon>Xanthocytophaga</taxon>
    </lineage>
</organism>
<proteinExistence type="predicted"/>
<evidence type="ECO:0000256" key="10">
    <source>
        <dbReference type="ARBA" id="ARBA00022723"/>
    </source>
</evidence>
<evidence type="ECO:0000256" key="9">
    <source>
        <dbReference type="ARBA" id="ARBA00022679"/>
    </source>
</evidence>
<dbReference type="InterPro" id="IPR035965">
    <property type="entry name" value="PAS-like_dom_sf"/>
</dbReference>
<dbReference type="CDD" id="cd16917">
    <property type="entry name" value="HATPase_UhpB-NarQ-NarX-like"/>
    <property type="match status" value="1"/>
</dbReference>
<dbReference type="RefSeq" id="WP_313981770.1">
    <property type="nucleotide sequence ID" value="NZ_JASJOS010000008.1"/>
</dbReference>
<evidence type="ECO:0000256" key="14">
    <source>
        <dbReference type="ARBA" id="ARBA00023004"/>
    </source>
</evidence>
<evidence type="ECO:0000256" key="8">
    <source>
        <dbReference type="ARBA" id="ARBA00022553"/>
    </source>
</evidence>
<evidence type="ECO:0000256" key="19">
    <source>
        <dbReference type="SAM" id="Coils"/>
    </source>
</evidence>
<keyword evidence="9" id="KW-0808">Transferase</keyword>
<dbReference type="NCBIfam" id="TIGR00229">
    <property type="entry name" value="sensory_box"/>
    <property type="match status" value="1"/>
</dbReference>
<sequence>MRESDEESKFAQLRMLAEKMLHEQDNFIAKQPDNEHIKQLIHELHVHQIELEIQNEELMRSRMEAEQSRNEYALLYESAPIGYFTLDQYGIILKANHMGSSLSGRRLSSLIKKPFRSLLTFDSGKNFYTFIQQVFETTEKQFCEVGLTHKTGKVSEVRLEGWQIKDTNNTVQCLLGVIDLTERKSMERETMQLKLTQQQELMNAILNAQEQERIRIGESLHNGLAQVLYAAKLNLQVLHSLLDTSKQKEVAKALNTVDNFLVEGIELTRSISHDLVPTVIKDFGLEYALNAVCSKVSSPDLTVTLDYRGFNQRLEQNLEMAIFRIVQELINNILKHSRARMALVKITRNGTDIFIQVKDNGIGFEVEREMANGKGIGLSSIQNRVVLLSGTVNVHSQPNQGTQISILLPEKSIKKVTVS</sequence>
<evidence type="ECO:0000256" key="15">
    <source>
        <dbReference type="ARBA" id="ARBA00023012"/>
    </source>
</evidence>
<evidence type="ECO:0000256" key="5">
    <source>
        <dbReference type="ARBA" id="ARBA00017322"/>
    </source>
</evidence>
<dbReference type="PANTHER" id="PTHR24421">
    <property type="entry name" value="NITRATE/NITRITE SENSOR PROTEIN NARX-RELATED"/>
    <property type="match status" value="1"/>
</dbReference>
<dbReference type="GO" id="GO:0006355">
    <property type="term" value="P:regulation of DNA-templated transcription"/>
    <property type="evidence" value="ECO:0007669"/>
    <property type="project" value="InterPro"/>
</dbReference>
<dbReference type="SUPFAM" id="SSF55874">
    <property type="entry name" value="ATPase domain of HSP90 chaperone/DNA topoisomerase II/histidine kinase"/>
    <property type="match status" value="1"/>
</dbReference>
<reference evidence="21" key="1">
    <citation type="submission" date="2023-05" db="EMBL/GenBank/DDBJ databases">
        <authorList>
            <person name="Zhang X."/>
        </authorList>
    </citation>
    <scope>NUCLEOTIDE SEQUENCE</scope>
    <source>
        <strain evidence="21">YF14B1</strain>
    </source>
</reference>
<dbReference type="Gene3D" id="3.30.450.20">
    <property type="entry name" value="PAS domain"/>
    <property type="match status" value="1"/>
</dbReference>
<comment type="function">
    <text evidence="17">Member of the two-component regulatory system NreB/NreC involved in the control of dissimilatory nitrate/nitrite reduction in response to oxygen. NreB functions as a direct oxygen sensor histidine kinase which is autophosphorylated, in the absence of oxygen, probably at the conserved histidine residue, and transfers its phosphate group probably to a conserved aspartate residue of NreC. NreB/NreC activates the expression of the nitrate (narGHJI) and nitrite (nir) reductase operons, as well as the putative nitrate transporter gene narT.</text>
</comment>
<dbReference type="GO" id="GO:0046983">
    <property type="term" value="F:protein dimerization activity"/>
    <property type="evidence" value="ECO:0007669"/>
    <property type="project" value="InterPro"/>
</dbReference>
<dbReference type="InterPro" id="IPR003594">
    <property type="entry name" value="HATPase_dom"/>
</dbReference>
<protein>
    <recommendedName>
        <fullName evidence="5">Oxygen sensor histidine kinase NreB</fullName>
        <ecNumber evidence="4">2.7.13.3</ecNumber>
    </recommendedName>
    <alternativeName>
        <fullName evidence="18">Nitrogen regulation protein B</fullName>
    </alternativeName>
</protein>
<dbReference type="GO" id="GO:0005737">
    <property type="term" value="C:cytoplasm"/>
    <property type="evidence" value="ECO:0007669"/>
    <property type="project" value="UniProtKB-SubCell"/>
</dbReference>
<evidence type="ECO:0000256" key="1">
    <source>
        <dbReference type="ARBA" id="ARBA00000085"/>
    </source>
</evidence>
<dbReference type="Proteomes" id="UP001241110">
    <property type="component" value="Unassembled WGS sequence"/>
</dbReference>
<keyword evidence="15" id="KW-0902">Two-component regulatory system</keyword>
<dbReference type="InterPro" id="IPR000014">
    <property type="entry name" value="PAS"/>
</dbReference>
<keyword evidence="14" id="KW-0408">Iron</keyword>
<dbReference type="Pfam" id="PF02518">
    <property type="entry name" value="HATPase_c"/>
    <property type="match status" value="1"/>
</dbReference>
<feature type="coiled-coil region" evidence="19">
    <location>
        <begin position="37"/>
        <end position="71"/>
    </location>
</feature>
<keyword evidence="11" id="KW-0547">Nucleotide-binding</keyword>
<evidence type="ECO:0000313" key="21">
    <source>
        <dbReference type="EMBL" id="MDJ1482523.1"/>
    </source>
</evidence>
<keyword evidence="8" id="KW-0597">Phosphoprotein</keyword>
<dbReference type="InterPro" id="IPR011712">
    <property type="entry name" value="Sig_transdc_His_kin_sub3_dim/P"/>
</dbReference>
<evidence type="ECO:0000256" key="12">
    <source>
        <dbReference type="ARBA" id="ARBA00022777"/>
    </source>
</evidence>
<keyword evidence="19" id="KW-0175">Coiled coil</keyword>
<evidence type="ECO:0000256" key="4">
    <source>
        <dbReference type="ARBA" id="ARBA00012438"/>
    </source>
</evidence>
<comment type="subcellular location">
    <subcellularLocation>
        <location evidence="3">Cytoplasm</location>
    </subcellularLocation>
</comment>
<evidence type="ECO:0000256" key="6">
    <source>
        <dbReference type="ARBA" id="ARBA00022485"/>
    </source>
</evidence>
<evidence type="ECO:0000256" key="17">
    <source>
        <dbReference type="ARBA" id="ARBA00024827"/>
    </source>
</evidence>
<dbReference type="InterPro" id="IPR013767">
    <property type="entry name" value="PAS_fold"/>
</dbReference>
<dbReference type="EMBL" id="JASJOS010000008">
    <property type="protein sequence ID" value="MDJ1482523.1"/>
    <property type="molecule type" value="Genomic_DNA"/>
</dbReference>
<keyword evidence="6" id="KW-0004">4Fe-4S</keyword>
<dbReference type="InterPro" id="IPR050482">
    <property type="entry name" value="Sensor_HK_TwoCompSys"/>
</dbReference>
<dbReference type="PRINTS" id="PR00344">
    <property type="entry name" value="BCTRLSENSOR"/>
</dbReference>
<evidence type="ECO:0000256" key="11">
    <source>
        <dbReference type="ARBA" id="ARBA00022741"/>
    </source>
</evidence>
<dbReference type="PANTHER" id="PTHR24421:SF10">
    <property type="entry name" value="NITRATE_NITRITE SENSOR PROTEIN NARQ"/>
    <property type="match status" value="1"/>
</dbReference>
<comment type="cofactor">
    <cofactor evidence="2">
        <name>[4Fe-4S] cluster</name>
        <dbReference type="ChEBI" id="CHEBI:49883"/>
    </cofactor>
</comment>
<gene>
    <name evidence="21" type="ORF">QNI16_18615</name>
</gene>
<evidence type="ECO:0000259" key="20">
    <source>
        <dbReference type="PROSITE" id="PS50109"/>
    </source>
</evidence>
<keyword evidence="13" id="KW-0067">ATP-binding</keyword>
<evidence type="ECO:0000313" key="22">
    <source>
        <dbReference type="Proteomes" id="UP001241110"/>
    </source>
</evidence>
<comment type="catalytic activity">
    <reaction evidence="1">
        <text>ATP + protein L-histidine = ADP + protein N-phospho-L-histidine.</text>
        <dbReference type="EC" id="2.7.13.3"/>
    </reaction>
</comment>
<evidence type="ECO:0000256" key="2">
    <source>
        <dbReference type="ARBA" id="ARBA00001966"/>
    </source>
</evidence>
<evidence type="ECO:0000256" key="16">
    <source>
        <dbReference type="ARBA" id="ARBA00023014"/>
    </source>
</evidence>
<dbReference type="GO" id="GO:0005524">
    <property type="term" value="F:ATP binding"/>
    <property type="evidence" value="ECO:0007669"/>
    <property type="project" value="UniProtKB-KW"/>
</dbReference>
<accession>A0AAE3U9Q9</accession>